<accession>A0A108U907</accession>
<comment type="caution">
    <text evidence="6">The sequence shown here is derived from an EMBL/GenBank/DDBJ whole genome shotgun (WGS) entry which is preliminary data.</text>
</comment>
<keyword evidence="4" id="KW-0732">Signal</keyword>
<feature type="compositionally biased region" description="Basic and acidic residues" evidence="3">
    <location>
        <begin position="40"/>
        <end position="56"/>
    </location>
</feature>
<evidence type="ECO:0000259" key="5">
    <source>
        <dbReference type="Pfam" id="PF01522"/>
    </source>
</evidence>
<dbReference type="GO" id="GO:0046872">
    <property type="term" value="F:metal ion binding"/>
    <property type="evidence" value="ECO:0007669"/>
    <property type="project" value="UniProtKB-KW"/>
</dbReference>
<dbReference type="GO" id="GO:0016810">
    <property type="term" value="F:hydrolase activity, acting on carbon-nitrogen (but not peptide) bonds"/>
    <property type="evidence" value="ECO:0007669"/>
    <property type="project" value="InterPro"/>
</dbReference>
<evidence type="ECO:0000256" key="4">
    <source>
        <dbReference type="SAM" id="SignalP"/>
    </source>
</evidence>
<reference evidence="6 7" key="1">
    <citation type="journal article" date="2014" name="Genome Announc.">
        <title>Draft Genome Sequence of Lysobacter capsici AZ78, a Bacterium Antagonistic to Plant-Pathogenic Oomycetes.</title>
        <authorList>
            <person name="Puopolo G."/>
            <person name="Sonego P."/>
            <person name="Engelen K."/>
            <person name="Pertot I."/>
        </authorList>
    </citation>
    <scope>NUCLEOTIDE SEQUENCE [LARGE SCALE GENOMIC DNA]</scope>
    <source>
        <strain evidence="6 7">AZ78</strain>
    </source>
</reference>
<dbReference type="GO" id="GO:0005975">
    <property type="term" value="P:carbohydrate metabolic process"/>
    <property type="evidence" value="ECO:0007669"/>
    <property type="project" value="InterPro"/>
</dbReference>
<organism evidence="6 7">
    <name type="scientific">Lysobacter capsici AZ78</name>
    <dbReference type="NCBI Taxonomy" id="1444315"/>
    <lineage>
        <taxon>Bacteria</taxon>
        <taxon>Pseudomonadati</taxon>
        <taxon>Pseudomonadota</taxon>
        <taxon>Gammaproteobacteria</taxon>
        <taxon>Lysobacterales</taxon>
        <taxon>Lysobacteraceae</taxon>
        <taxon>Lysobacter</taxon>
    </lineage>
</organism>
<keyword evidence="1" id="KW-0479">Metal-binding</keyword>
<dbReference type="RefSeq" id="WP_082723583.1">
    <property type="nucleotide sequence ID" value="NZ_JAJA02000001.1"/>
</dbReference>
<dbReference type="PANTHER" id="PTHR10587">
    <property type="entry name" value="GLYCOSYL TRANSFERASE-RELATED"/>
    <property type="match status" value="1"/>
</dbReference>
<feature type="region of interest" description="Disordered" evidence="3">
    <location>
        <begin position="33"/>
        <end position="56"/>
    </location>
</feature>
<dbReference type="Pfam" id="PF01522">
    <property type="entry name" value="Polysacc_deac_1"/>
    <property type="match status" value="1"/>
</dbReference>
<dbReference type="GO" id="GO:0016020">
    <property type="term" value="C:membrane"/>
    <property type="evidence" value="ECO:0007669"/>
    <property type="project" value="TreeGrafter"/>
</dbReference>
<dbReference type="InterPro" id="IPR011330">
    <property type="entry name" value="Glyco_hydro/deAcase_b/a-brl"/>
</dbReference>
<evidence type="ECO:0000313" key="7">
    <source>
        <dbReference type="Proteomes" id="UP000023435"/>
    </source>
</evidence>
<dbReference type="EMBL" id="JAJA02000001">
    <property type="protein sequence ID" value="KWS04781.1"/>
    <property type="molecule type" value="Genomic_DNA"/>
</dbReference>
<keyword evidence="7" id="KW-1185">Reference proteome</keyword>
<keyword evidence="2" id="KW-0378">Hydrolase</keyword>
<dbReference type="PANTHER" id="PTHR10587:SF133">
    <property type="entry name" value="CHITIN DEACETYLASE 1-RELATED"/>
    <property type="match status" value="1"/>
</dbReference>
<dbReference type="SUPFAM" id="SSF88713">
    <property type="entry name" value="Glycoside hydrolase/deacetylase"/>
    <property type="match status" value="1"/>
</dbReference>
<dbReference type="Proteomes" id="UP000023435">
    <property type="component" value="Unassembled WGS sequence"/>
</dbReference>
<dbReference type="Gene3D" id="3.20.20.370">
    <property type="entry name" value="Glycoside hydrolase/deacetylase"/>
    <property type="match status" value="1"/>
</dbReference>
<dbReference type="CDD" id="cd10960">
    <property type="entry name" value="CE4_NodB_like_1"/>
    <property type="match status" value="1"/>
</dbReference>
<evidence type="ECO:0000256" key="1">
    <source>
        <dbReference type="ARBA" id="ARBA00022723"/>
    </source>
</evidence>
<dbReference type="InterPro" id="IPR002509">
    <property type="entry name" value="NODB_dom"/>
</dbReference>
<evidence type="ECO:0000256" key="3">
    <source>
        <dbReference type="SAM" id="MobiDB-lite"/>
    </source>
</evidence>
<sequence length="352" mass="39147">MRPSASLPRLPGRLLAPLLASVLLAAQPLGAAVASPSTDAKTEPNTKANAEAERGTPDRRIVMTIDDLPWVQLPGISTAQALPGHRRLIAAIKHAGIPVIGFVNEGKLEHDGQLQPERLAMLSDWLDAGATLGNHTYAHADLHAVGLPAYQDDILRGERQLRPLLQARGQQPHWFRHPYLRAGRSAQDKAALERFLSEHDYRIAPVTVDNSDWIWAGAYLHAADAKDAAKLKARLRREYVAYMGAKLDYYEQQSIDLLGYNLPQTWLIHANLLNADTYGDLIKMVHKRGYRFIGLDEAMRDPAYRRADAYTGPAGPSWIHRWAIGEKKPTSFFGDEPEVPAWVMKLADLESE</sequence>
<name>A0A108U907_9GAMM</name>
<feature type="signal peptide" evidence="4">
    <location>
        <begin position="1"/>
        <end position="31"/>
    </location>
</feature>
<feature type="domain" description="NodB homology" evidence="5">
    <location>
        <begin position="55"/>
        <end position="188"/>
    </location>
</feature>
<dbReference type="AlphaFoldDB" id="A0A108U907"/>
<feature type="chain" id="PRO_5007131697" evidence="4">
    <location>
        <begin position="32"/>
        <end position="352"/>
    </location>
</feature>
<gene>
    <name evidence="6" type="ORF">AZ78_2331</name>
</gene>
<evidence type="ECO:0000256" key="2">
    <source>
        <dbReference type="ARBA" id="ARBA00022801"/>
    </source>
</evidence>
<dbReference type="InterPro" id="IPR050248">
    <property type="entry name" value="Polysacc_deacetylase_ArnD"/>
</dbReference>
<protein>
    <submittedName>
        <fullName evidence="6">Polysaccharide deacetylase</fullName>
    </submittedName>
</protein>
<evidence type="ECO:0000313" key="6">
    <source>
        <dbReference type="EMBL" id="KWS04781.1"/>
    </source>
</evidence>
<dbReference type="OrthoDB" id="115239at2"/>
<proteinExistence type="predicted"/>